<protein>
    <submittedName>
        <fullName evidence="2">Uncharacterized protein</fullName>
    </submittedName>
</protein>
<feature type="compositionally biased region" description="Low complexity" evidence="1">
    <location>
        <begin position="61"/>
        <end position="70"/>
    </location>
</feature>
<name>V5A3F1_TRYCR</name>
<sequence>MPFEWITTRSPPLETRRHLHHYSCVSNRFHHPHCSNPPSRVQTPHRTTARRGHTPAAHGRSSSSPSPLSPACSLQHKITTRQRKKQKETSHTTATPQSQTTASQTKHSSHFIAASGLSLLSSIRAVRGTHSSKAGTACGQQKQDKRRSTSHMTVCSNRPLDKGTARILIIPGRQQNQQ</sequence>
<dbReference type="EMBL" id="AYLP01000899">
    <property type="protein sequence ID" value="ESS55315.1"/>
    <property type="molecule type" value="Genomic_DNA"/>
</dbReference>
<reference evidence="2 3" key="1">
    <citation type="journal article" date="2014" name="Genome Announc.">
        <title>Trypanosoma cruzi Clone Dm28c Draft Genome Sequence.</title>
        <authorList>
            <person name="Grisard E.C."/>
            <person name="Teixeira S.M."/>
            <person name="de Almeida L.G."/>
            <person name="Stoco P.H."/>
            <person name="Gerber A.L."/>
            <person name="Talavera-Lopez C."/>
            <person name="Lima O.C."/>
            <person name="Andersson B."/>
            <person name="de Vasconcelos A.T."/>
        </authorList>
    </citation>
    <scope>NUCLEOTIDE SEQUENCE [LARGE SCALE GENOMIC DNA]</scope>
    <source>
        <strain evidence="2 3">Dm28c</strain>
    </source>
</reference>
<proteinExistence type="predicted"/>
<dbReference type="Proteomes" id="UP000017861">
    <property type="component" value="Unassembled WGS sequence"/>
</dbReference>
<organism evidence="2 3">
    <name type="scientific">Trypanosoma cruzi Dm28c</name>
    <dbReference type="NCBI Taxonomy" id="1416333"/>
    <lineage>
        <taxon>Eukaryota</taxon>
        <taxon>Discoba</taxon>
        <taxon>Euglenozoa</taxon>
        <taxon>Kinetoplastea</taxon>
        <taxon>Metakinetoplastina</taxon>
        <taxon>Trypanosomatida</taxon>
        <taxon>Trypanosomatidae</taxon>
        <taxon>Trypanosoma</taxon>
        <taxon>Schizotrypanum</taxon>
    </lineage>
</organism>
<feature type="compositionally biased region" description="Polar residues" evidence="1">
    <location>
        <begin position="131"/>
        <end position="141"/>
    </location>
</feature>
<comment type="caution">
    <text evidence="2">The sequence shown here is derived from an EMBL/GenBank/DDBJ whole genome shotgun (WGS) entry which is preliminary data.</text>
</comment>
<accession>V5A3F1</accession>
<evidence type="ECO:0000313" key="2">
    <source>
        <dbReference type="EMBL" id="ESS55315.1"/>
    </source>
</evidence>
<gene>
    <name evidence="2" type="ORF">TCDM_13222</name>
</gene>
<dbReference type="VEuPathDB" id="TriTrypDB:TCDM_13222"/>
<evidence type="ECO:0000313" key="3">
    <source>
        <dbReference type="Proteomes" id="UP000017861"/>
    </source>
</evidence>
<feature type="region of interest" description="Disordered" evidence="1">
    <location>
        <begin position="131"/>
        <end position="150"/>
    </location>
</feature>
<feature type="region of interest" description="Disordered" evidence="1">
    <location>
        <begin position="29"/>
        <end position="109"/>
    </location>
</feature>
<feature type="compositionally biased region" description="Polar residues" evidence="1">
    <location>
        <begin position="36"/>
        <end position="46"/>
    </location>
</feature>
<dbReference type="AlphaFoldDB" id="V5A3F1"/>
<evidence type="ECO:0000256" key="1">
    <source>
        <dbReference type="SAM" id="MobiDB-lite"/>
    </source>
</evidence>
<feature type="compositionally biased region" description="Low complexity" evidence="1">
    <location>
        <begin position="91"/>
        <end position="105"/>
    </location>
</feature>